<feature type="transmembrane region" description="Helical" evidence="2">
    <location>
        <begin position="109"/>
        <end position="132"/>
    </location>
</feature>
<feature type="transmembrane region" description="Helical" evidence="2">
    <location>
        <begin position="216"/>
        <end position="235"/>
    </location>
</feature>
<organism evidence="3 4">
    <name type="scientific">Streptomyces daliensis</name>
    <dbReference type="NCBI Taxonomy" id="299421"/>
    <lineage>
        <taxon>Bacteria</taxon>
        <taxon>Bacillati</taxon>
        <taxon>Actinomycetota</taxon>
        <taxon>Actinomycetes</taxon>
        <taxon>Kitasatosporales</taxon>
        <taxon>Streptomycetaceae</taxon>
        <taxon>Streptomyces</taxon>
    </lineage>
</organism>
<evidence type="ECO:0000313" key="3">
    <source>
        <dbReference type="EMBL" id="MBR7673506.1"/>
    </source>
</evidence>
<evidence type="ECO:0000256" key="2">
    <source>
        <dbReference type="SAM" id="Phobius"/>
    </source>
</evidence>
<evidence type="ECO:0000313" key="4">
    <source>
        <dbReference type="Proteomes" id="UP000675554"/>
    </source>
</evidence>
<keyword evidence="2" id="KW-1133">Transmembrane helix</keyword>
<reference evidence="3" key="1">
    <citation type="submission" date="2021-04" db="EMBL/GenBank/DDBJ databases">
        <title>Sequencing of actinobacteria type strains.</title>
        <authorList>
            <person name="Nguyen G.-S."/>
            <person name="Wentzel A."/>
        </authorList>
    </citation>
    <scope>NUCLEOTIDE SEQUENCE</scope>
    <source>
        <strain evidence="3">DSM 42095</strain>
    </source>
</reference>
<feature type="region of interest" description="Disordered" evidence="1">
    <location>
        <begin position="1"/>
        <end position="28"/>
    </location>
</feature>
<name>A0A8T4IMH9_9ACTN</name>
<comment type="caution">
    <text evidence="3">The sequence shown here is derived from an EMBL/GenBank/DDBJ whole genome shotgun (WGS) entry which is preliminary data.</text>
</comment>
<keyword evidence="4" id="KW-1185">Reference proteome</keyword>
<accession>A0A8T4IMH9</accession>
<dbReference type="Pfam" id="PF09490">
    <property type="entry name" value="CbtA"/>
    <property type="match status" value="1"/>
</dbReference>
<gene>
    <name evidence="3" type="ORF">KDA82_10840</name>
</gene>
<dbReference type="InterPro" id="IPR012666">
    <property type="entry name" value="CbtA_put"/>
</dbReference>
<feature type="transmembrane region" description="Helical" evidence="2">
    <location>
        <begin position="184"/>
        <end position="204"/>
    </location>
</feature>
<sequence length="303" mass="30782">MTPASSSPASPSPPVSSPSTSSHPSPVSSASAPYPLLPLLRRGLAAGGVAGLLSGLFSLLLAEPLMDRAIGLEEKRAAAEHAHAHGGGGQAHSHAAEAEELFSRGTQHFGLVVTAVVVGLAIGVFFALAYVLVHRTRTLHDRPWERALTLAGAGFLALSLLPALRYPANPPGVGDSGTVSERQALWVAALAIGVLGMLLAWQLHVRLGRAGHGAPVRQLAAAAAAAGTLAVLFLLPGNPDPVPVPAPLLWDFRVLSLASHVLLWAALGVTFGALGLRAARAGQGQGARTSRTTAEPAGASGDA</sequence>
<dbReference type="AlphaFoldDB" id="A0A8T4IMH9"/>
<feature type="compositionally biased region" description="Low complexity" evidence="1">
    <location>
        <begin position="17"/>
        <end position="28"/>
    </location>
</feature>
<proteinExistence type="predicted"/>
<feature type="transmembrane region" description="Helical" evidence="2">
    <location>
        <begin position="255"/>
        <end position="276"/>
    </location>
</feature>
<dbReference type="EMBL" id="JAGSMN010000215">
    <property type="protein sequence ID" value="MBR7673506.1"/>
    <property type="molecule type" value="Genomic_DNA"/>
</dbReference>
<keyword evidence="2" id="KW-0472">Membrane</keyword>
<dbReference type="Proteomes" id="UP000675554">
    <property type="component" value="Unassembled WGS sequence"/>
</dbReference>
<feature type="transmembrane region" description="Helical" evidence="2">
    <location>
        <begin position="144"/>
        <end position="164"/>
    </location>
</feature>
<keyword evidence="2" id="KW-0812">Transmembrane</keyword>
<protein>
    <submittedName>
        <fullName evidence="3">CbtA family protein</fullName>
    </submittedName>
</protein>
<evidence type="ECO:0000256" key="1">
    <source>
        <dbReference type="SAM" id="MobiDB-lite"/>
    </source>
</evidence>